<evidence type="ECO:0000313" key="1">
    <source>
        <dbReference type="EMBL" id="KAJ1365453.1"/>
    </source>
</evidence>
<dbReference type="Proteomes" id="UP001196413">
    <property type="component" value="Unassembled WGS sequence"/>
</dbReference>
<dbReference type="EMBL" id="JAHQIW010005275">
    <property type="protein sequence ID" value="KAJ1365453.1"/>
    <property type="molecule type" value="Genomic_DNA"/>
</dbReference>
<proteinExistence type="predicted"/>
<organism evidence="1 2">
    <name type="scientific">Parelaphostrongylus tenuis</name>
    <name type="common">Meningeal worm</name>
    <dbReference type="NCBI Taxonomy" id="148309"/>
    <lineage>
        <taxon>Eukaryota</taxon>
        <taxon>Metazoa</taxon>
        <taxon>Ecdysozoa</taxon>
        <taxon>Nematoda</taxon>
        <taxon>Chromadorea</taxon>
        <taxon>Rhabditida</taxon>
        <taxon>Rhabditina</taxon>
        <taxon>Rhabditomorpha</taxon>
        <taxon>Strongyloidea</taxon>
        <taxon>Metastrongylidae</taxon>
        <taxon>Parelaphostrongylus</taxon>
    </lineage>
</organism>
<protein>
    <submittedName>
        <fullName evidence="1">Uncharacterized protein</fullName>
    </submittedName>
</protein>
<accession>A0AAD5MYU2</accession>
<gene>
    <name evidence="1" type="ORF">KIN20_025753</name>
</gene>
<keyword evidence="2" id="KW-1185">Reference proteome</keyword>
<comment type="caution">
    <text evidence="1">The sequence shown here is derived from an EMBL/GenBank/DDBJ whole genome shotgun (WGS) entry which is preliminary data.</text>
</comment>
<dbReference type="AlphaFoldDB" id="A0AAD5MYU2"/>
<reference evidence="1" key="1">
    <citation type="submission" date="2021-06" db="EMBL/GenBank/DDBJ databases">
        <title>Parelaphostrongylus tenuis whole genome reference sequence.</title>
        <authorList>
            <person name="Garwood T.J."/>
            <person name="Larsen P.A."/>
            <person name="Fountain-Jones N.M."/>
            <person name="Garbe J.R."/>
            <person name="Macchietto M.G."/>
            <person name="Kania S.A."/>
            <person name="Gerhold R.W."/>
            <person name="Richards J.E."/>
            <person name="Wolf T.M."/>
        </authorList>
    </citation>
    <scope>NUCLEOTIDE SEQUENCE</scope>
    <source>
        <strain evidence="1">MNPRO001-30</strain>
        <tissue evidence="1">Meninges</tissue>
    </source>
</reference>
<name>A0AAD5MYU2_PARTN</name>
<evidence type="ECO:0000313" key="2">
    <source>
        <dbReference type="Proteomes" id="UP001196413"/>
    </source>
</evidence>
<sequence length="80" mass="8879">MKASYALMGSAQAMLMTMVIAITNNSSTHQGVSPQLNVNHPPSHHRQVVQQQNMVDIGLINFSLLYDIVRTILQNQMETA</sequence>